<evidence type="ECO:0000256" key="1">
    <source>
        <dbReference type="SAM" id="MobiDB-lite"/>
    </source>
</evidence>
<evidence type="ECO:0000313" key="3">
    <source>
        <dbReference type="EMBL" id="HJC06747.1"/>
    </source>
</evidence>
<dbReference type="AlphaFoldDB" id="A0A9D2N1L7"/>
<dbReference type="EMBL" id="DWWT01000059">
    <property type="protein sequence ID" value="HJC06747.1"/>
    <property type="molecule type" value="Genomic_DNA"/>
</dbReference>
<feature type="transmembrane region" description="Helical" evidence="2">
    <location>
        <begin position="344"/>
        <end position="376"/>
    </location>
</feature>
<comment type="caution">
    <text evidence="3">The sequence shown here is derived from an EMBL/GenBank/DDBJ whole genome shotgun (WGS) entry which is preliminary data.</text>
</comment>
<feature type="transmembrane region" description="Helical" evidence="2">
    <location>
        <begin position="232"/>
        <end position="249"/>
    </location>
</feature>
<name>A0A9D2N1L7_9FIRM</name>
<protein>
    <submittedName>
        <fullName evidence="3">Uncharacterized protein</fullName>
    </submittedName>
</protein>
<proteinExistence type="predicted"/>
<feature type="transmembrane region" description="Helical" evidence="2">
    <location>
        <begin position="311"/>
        <end position="332"/>
    </location>
</feature>
<reference evidence="3" key="1">
    <citation type="journal article" date="2021" name="PeerJ">
        <title>Extensive microbial diversity within the chicken gut microbiome revealed by metagenomics and culture.</title>
        <authorList>
            <person name="Gilroy R."/>
            <person name="Ravi A."/>
            <person name="Getino M."/>
            <person name="Pursley I."/>
            <person name="Horton D.L."/>
            <person name="Alikhan N.F."/>
            <person name="Baker D."/>
            <person name="Gharbi K."/>
            <person name="Hall N."/>
            <person name="Watson M."/>
            <person name="Adriaenssens E.M."/>
            <person name="Foster-Nyarko E."/>
            <person name="Jarju S."/>
            <person name="Secka A."/>
            <person name="Antonio M."/>
            <person name="Oren A."/>
            <person name="Chaudhuri R.R."/>
            <person name="La Ragione R."/>
            <person name="Hildebrand F."/>
            <person name="Pallen M.J."/>
        </authorList>
    </citation>
    <scope>NUCLEOTIDE SEQUENCE</scope>
    <source>
        <strain evidence="3">CHK180-15479</strain>
    </source>
</reference>
<keyword evidence="2" id="KW-1133">Transmembrane helix</keyword>
<feature type="transmembrane region" description="Helical" evidence="2">
    <location>
        <begin position="91"/>
        <end position="109"/>
    </location>
</feature>
<reference evidence="3" key="2">
    <citation type="submission" date="2021-04" db="EMBL/GenBank/DDBJ databases">
        <authorList>
            <person name="Gilroy R."/>
        </authorList>
    </citation>
    <scope>NUCLEOTIDE SEQUENCE</scope>
    <source>
        <strain evidence="3">CHK180-15479</strain>
    </source>
</reference>
<feature type="region of interest" description="Disordered" evidence="1">
    <location>
        <begin position="385"/>
        <end position="408"/>
    </location>
</feature>
<feature type="transmembrane region" description="Helical" evidence="2">
    <location>
        <begin position="270"/>
        <end position="291"/>
    </location>
</feature>
<feature type="transmembrane region" description="Helical" evidence="2">
    <location>
        <begin position="15"/>
        <end position="35"/>
    </location>
</feature>
<evidence type="ECO:0000256" key="2">
    <source>
        <dbReference type="SAM" id="Phobius"/>
    </source>
</evidence>
<feature type="transmembrane region" description="Helical" evidence="2">
    <location>
        <begin position="116"/>
        <end position="133"/>
    </location>
</feature>
<accession>A0A9D2N1L7</accession>
<keyword evidence="2" id="KW-0812">Transmembrane</keyword>
<organism evidence="3 4">
    <name type="scientific">Candidatus Enterocloster excrementipullorum</name>
    <dbReference type="NCBI Taxonomy" id="2838559"/>
    <lineage>
        <taxon>Bacteria</taxon>
        <taxon>Bacillati</taxon>
        <taxon>Bacillota</taxon>
        <taxon>Clostridia</taxon>
        <taxon>Lachnospirales</taxon>
        <taxon>Lachnospiraceae</taxon>
        <taxon>Enterocloster</taxon>
    </lineage>
</organism>
<keyword evidence="2" id="KW-0472">Membrane</keyword>
<evidence type="ECO:0000313" key="4">
    <source>
        <dbReference type="Proteomes" id="UP000823910"/>
    </source>
</evidence>
<feature type="transmembrane region" description="Helical" evidence="2">
    <location>
        <begin position="184"/>
        <end position="212"/>
    </location>
</feature>
<gene>
    <name evidence="3" type="ORF">H9704_11450</name>
</gene>
<feature type="transmembrane region" description="Helical" evidence="2">
    <location>
        <begin position="41"/>
        <end position="60"/>
    </location>
</feature>
<dbReference type="Proteomes" id="UP000823910">
    <property type="component" value="Unassembled WGS sequence"/>
</dbReference>
<feature type="transmembrane region" description="Helical" evidence="2">
    <location>
        <begin position="153"/>
        <end position="172"/>
    </location>
</feature>
<sequence length="408" mass="46401">MNMTYTAGSRMRSRVFFYAGTGILAVKVLLMYSAIFQIPETLDNILVILGVTCLLTKIIFQQYTWKAFLRCAVLGGFTCICTVRSRDYALLFTMLVICAFQDISIDAFVRMLYRIQIGYLWIHGLLYAIRLFLRPELLSFNWRDDFIRHAVGMSHANIFSMIVTWMILEWLYLNYEKIGFRALVGMQILGIAVYALAFSRTSLVVLTMTLVLAGLSKWKEKLGRLFLTVSRWIYPILTALSLFIMRFYFDIPGIAGQAVRVFNRASSGRLNMWGTAYQLYGASLWGQTIVGNGKVAWNEVYRVTQIIVDNTYVYFAIKCGGIFLIVFGIVYFQLRKGEKIKQALMVIAFSVFNSMESFGGSIFLCFPLCFIGYGLYENLGRKREDEKEGTKEGAGAPADYGSGDKLYG</sequence>